<gene>
    <name evidence="1" type="primary">ORF214985</name>
</gene>
<organism evidence="1">
    <name type="scientific">Arion vulgaris</name>
    <dbReference type="NCBI Taxonomy" id="1028688"/>
    <lineage>
        <taxon>Eukaryota</taxon>
        <taxon>Metazoa</taxon>
        <taxon>Spiralia</taxon>
        <taxon>Lophotrochozoa</taxon>
        <taxon>Mollusca</taxon>
        <taxon>Gastropoda</taxon>
        <taxon>Heterobranchia</taxon>
        <taxon>Euthyneura</taxon>
        <taxon>Panpulmonata</taxon>
        <taxon>Eupulmonata</taxon>
        <taxon>Stylommatophora</taxon>
        <taxon>Helicina</taxon>
        <taxon>Arionoidea</taxon>
        <taxon>Arionidae</taxon>
        <taxon>Arion</taxon>
    </lineage>
</organism>
<sequence>MRCLKKAVTKTRRYSIRNDEIIRPVGSTPVVRFVEKQTHKWFGHLMRMNPNAYNLKIESS</sequence>
<dbReference type="AlphaFoldDB" id="A0A0B7BXS5"/>
<proteinExistence type="predicted"/>
<protein>
    <submittedName>
        <fullName evidence="1">Uncharacterized protein</fullName>
    </submittedName>
</protein>
<reference evidence="1" key="1">
    <citation type="submission" date="2014-12" db="EMBL/GenBank/DDBJ databases">
        <title>Insight into the proteome of Arion vulgaris.</title>
        <authorList>
            <person name="Aradska J."/>
            <person name="Bulat T."/>
            <person name="Smidak R."/>
            <person name="Sarate P."/>
            <person name="Gangsoo J."/>
            <person name="Sialana F."/>
            <person name="Bilban M."/>
            <person name="Lubec G."/>
        </authorList>
    </citation>
    <scope>NUCLEOTIDE SEQUENCE</scope>
    <source>
        <tissue evidence="1">Skin</tissue>
    </source>
</reference>
<name>A0A0B7BXS5_9EUPU</name>
<dbReference type="EMBL" id="HACG01050321">
    <property type="protein sequence ID" value="CEK97186.1"/>
    <property type="molecule type" value="Transcribed_RNA"/>
</dbReference>
<evidence type="ECO:0000313" key="1">
    <source>
        <dbReference type="EMBL" id="CEK97186.1"/>
    </source>
</evidence>
<accession>A0A0B7BXS5</accession>
<feature type="non-terminal residue" evidence="1">
    <location>
        <position position="60"/>
    </location>
</feature>